<evidence type="ECO:0000313" key="3">
    <source>
        <dbReference type="EMBL" id="QUS38730.1"/>
    </source>
</evidence>
<dbReference type="PANTHER" id="PTHR22946">
    <property type="entry name" value="DIENELACTONE HYDROLASE DOMAIN-CONTAINING PROTEIN-RELATED"/>
    <property type="match status" value="1"/>
</dbReference>
<keyword evidence="4" id="KW-1185">Reference proteome</keyword>
<sequence>MELSCFHHARTSKMWTCSRRLCQLVVITAALSTASVSALHAEPEQPLRALPPDAAIRATTFAADLVFPERAEAVEALASPRAALLKPSGDGPFPALVMVHQCAGLNPAVAHWAREGVRRGYVVLLIDSLKPRDVQTVCYGPRAGVNLFRGAKDAFQAAAHLRNYPFVDPSRISFVGYSWGAMVGLIVASARYTDALGGRPFASITSFYPGCFRVSRPNAPVFDLVSDDMKQPVLVLMGDADNETPAAECVGKLQHAKSSGSLVDWHVYPDTGHCWDCQQLDGRTKTDMRGNQISYRFSAAATHDSSKRLFAFLGALPAK</sequence>
<dbReference type="InterPro" id="IPR050261">
    <property type="entry name" value="FrsA_esterase"/>
</dbReference>
<gene>
    <name evidence="3" type="ORF">RPMA_07700</name>
</gene>
<keyword evidence="1" id="KW-0378">Hydrolase</keyword>
<proteinExistence type="predicted"/>
<evidence type="ECO:0000313" key="4">
    <source>
        <dbReference type="Proteomes" id="UP000682843"/>
    </source>
</evidence>
<name>A0ABX8A8Y5_9BRAD</name>
<dbReference type="Pfam" id="PF01738">
    <property type="entry name" value="DLH"/>
    <property type="match status" value="1"/>
</dbReference>
<dbReference type="SUPFAM" id="SSF53474">
    <property type="entry name" value="alpha/beta-Hydrolases"/>
    <property type="match status" value="1"/>
</dbReference>
<dbReference type="InterPro" id="IPR029058">
    <property type="entry name" value="AB_hydrolase_fold"/>
</dbReference>
<evidence type="ECO:0000256" key="1">
    <source>
        <dbReference type="ARBA" id="ARBA00022801"/>
    </source>
</evidence>
<protein>
    <submittedName>
        <fullName evidence="3">Prolyl oligopeptidase</fullName>
    </submittedName>
</protein>
<dbReference type="PANTHER" id="PTHR22946:SF9">
    <property type="entry name" value="POLYKETIDE TRANSFERASE AF380"/>
    <property type="match status" value="1"/>
</dbReference>
<dbReference type="EMBL" id="CP036498">
    <property type="protein sequence ID" value="QUS38730.1"/>
    <property type="molecule type" value="Genomic_DNA"/>
</dbReference>
<dbReference type="Gene3D" id="3.40.50.1820">
    <property type="entry name" value="alpha/beta hydrolase"/>
    <property type="match status" value="1"/>
</dbReference>
<organism evidence="3 4">
    <name type="scientific">Tardiphaga alba</name>
    <dbReference type="NCBI Taxonomy" id="340268"/>
    <lineage>
        <taxon>Bacteria</taxon>
        <taxon>Pseudomonadati</taxon>
        <taxon>Pseudomonadota</taxon>
        <taxon>Alphaproteobacteria</taxon>
        <taxon>Hyphomicrobiales</taxon>
        <taxon>Nitrobacteraceae</taxon>
        <taxon>Tardiphaga</taxon>
    </lineage>
</organism>
<evidence type="ECO:0000259" key="2">
    <source>
        <dbReference type="Pfam" id="PF01738"/>
    </source>
</evidence>
<accession>A0ABX8A8Y5</accession>
<dbReference type="InterPro" id="IPR002925">
    <property type="entry name" value="Dienelactn_hydro"/>
</dbReference>
<reference evidence="3 4" key="1">
    <citation type="submission" date="2019-02" db="EMBL/GenBank/DDBJ databases">
        <title>Emended description of the genus Rhodopseudomonas and description of Rhodopseudomonas albus sp. nov., a non-phototrophic, heavy-metal-tolerant bacterium isolated from garden soil.</title>
        <authorList>
            <person name="Bao Z."/>
            <person name="Cao W.W."/>
            <person name="Sato Y."/>
            <person name="Nishizawa T."/>
            <person name="Zhao J."/>
            <person name="Guo Y."/>
            <person name="Ohta H."/>
        </authorList>
    </citation>
    <scope>NUCLEOTIDE SEQUENCE [LARGE SCALE GENOMIC DNA]</scope>
    <source>
        <strain evidence="3 4">SK50-23</strain>
    </source>
</reference>
<dbReference type="Proteomes" id="UP000682843">
    <property type="component" value="Chromosome"/>
</dbReference>
<feature type="domain" description="Dienelactone hydrolase" evidence="2">
    <location>
        <begin position="82"/>
        <end position="313"/>
    </location>
</feature>